<dbReference type="RefSeq" id="WP_069110023.1">
    <property type="nucleotide sequence ID" value="NZ_FNUC01000004.1"/>
</dbReference>
<name>A0A1H5PHY5_9ACTN</name>
<protein>
    <submittedName>
        <fullName evidence="3">TadE-like protein</fullName>
    </submittedName>
</protein>
<evidence type="ECO:0000313" key="4">
    <source>
        <dbReference type="Proteomes" id="UP000181980"/>
    </source>
</evidence>
<accession>A0A1H5PHY5</accession>
<proteinExistence type="predicted"/>
<dbReference type="InterPro" id="IPR012495">
    <property type="entry name" value="TadE-like_dom"/>
</dbReference>
<dbReference type="Proteomes" id="UP000181980">
    <property type="component" value="Unassembled WGS sequence"/>
</dbReference>
<feature type="domain" description="TadE-like" evidence="2">
    <location>
        <begin position="15"/>
        <end position="57"/>
    </location>
</feature>
<evidence type="ECO:0000259" key="2">
    <source>
        <dbReference type="Pfam" id="PF07811"/>
    </source>
</evidence>
<dbReference type="OrthoDB" id="5192171at2"/>
<dbReference type="STRING" id="561176.SAMN04488561_4297"/>
<reference evidence="4" key="1">
    <citation type="submission" date="2016-10" db="EMBL/GenBank/DDBJ databases">
        <authorList>
            <person name="Varghese N."/>
            <person name="Submissions S."/>
        </authorList>
    </citation>
    <scope>NUCLEOTIDE SEQUENCE [LARGE SCALE GENOMIC DNA]</scope>
    <source>
        <strain evidence="4">DSM 45237</strain>
    </source>
</reference>
<keyword evidence="1" id="KW-0812">Transmembrane</keyword>
<keyword evidence="1" id="KW-0472">Membrane</keyword>
<dbReference type="Pfam" id="PF07811">
    <property type="entry name" value="TadE"/>
    <property type="match status" value="1"/>
</dbReference>
<dbReference type="NCBIfam" id="NF041390">
    <property type="entry name" value="TadE_Rv3655c"/>
    <property type="match status" value="1"/>
</dbReference>
<keyword evidence="1" id="KW-1133">Transmembrane helix</keyword>
<dbReference type="AlphaFoldDB" id="A0A1H5PHY5"/>
<dbReference type="InterPro" id="IPR049790">
    <property type="entry name" value="Rv3655c/TadE"/>
</dbReference>
<evidence type="ECO:0000256" key="1">
    <source>
        <dbReference type="SAM" id="Phobius"/>
    </source>
</evidence>
<feature type="transmembrane region" description="Helical" evidence="1">
    <location>
        <begin position="21"/>
        <end position="39"/>
    </location>
</feature>
<evidence type="ECO:0000313" key="3">
    <source>
        <dbReference type="EMBL" id="SEF12808.1"/>
    </source>
</evidence>
<gene>
    <name evidence="3" type="ORF">SAMN04488561_4297</name>
</gene>
<organism evidence="3 4">
    <name type="scientific">Jiangella alba</name>
    <dbReference type="NCBI Taxonomy" id="561176"/>
    <lineage>
        <taxon>Bacteria</taxon>
        <taxon>Bacillati</taxon>
        <taxon>Actinomycetota</taxon>
        <taxon>Actinomycetes</taxon>
        <taxon>Jiangellales</taxon>
        <taxon>Jiangellaceae</taxon>
        <taxon>Jiangella</taxon>
    </lineage>
</organism>
<dbReference type="EMBL" id="FNUC01000004">
    <property type="protein sequence ID" value="SEF12808.1"/>
    <property type="molecule type" value="Genomic_DNA"/>
</dbReference>
<keyword evidence="4" id="KW-1185">Reference proteome</keyword>
<sequence length="125" mass="12892">MRRRRPAARGDPQRGMVTAELAAGFPALVLVLLMAIWAITFATGQLRCSDAAREAARAAARGEDLAVVREVAAESAPSGANVVIDEVDGLIEVRVSARLAMPGPLGDTLPTTTVSGRSVALAEAG</sequence>